<evidence type="ECO:0000313" key="2">
    <source>
        <dbReference type="EMBL" id="MFD0725888.1"/>
    </source>
</evidence>
<dbReference type="Proteomes" id="UP001597110">
    <property type="component" value="Unassembled WGS sequence"/>
</dbReference>
<dbReference type="RefSeq" id="WP_386823464.1">
    <property type="nucleotide sequence ID" value="NZ_JBHTIF010000001.1"/>
</dbReference>
<feature type="chain" id="PRO_5047343958" description="Methylamine utilization protein" evidence="1">
    <location>
        <begin position="28"/>
        <end position="221"/>
    </location>
</feature>
<feature type="signal peptide" evidence="1">
    <location>
        <begin position="1"/>
        <end position="27"/>
    </location>
</feature>
<dbReference type="SUPFAM" id="SSF49503">
    <property type="entry name" value="Cupredoxins"/>
    <property type="match status" value="1"/>
</dbReference>
<comment type="caution">
    <text evidence="2">The sequence shown here is derived from an EMBL/GenBank/DDBJ whole genome shotgun (WGS) entry which is preliminary data.</text>
</comment>
<dbReference type="InterPro" id="IPR008969">
    <property type="entry name" value="CarboxyPept-like_regulatory"/>
</dbReference>
<sequence length="221" mass="23720">MSIVSFRRGAVNCAFVFALCAAGFAHAGEDDAFRGKVELVADGRQRVEAGEVADTVVYYLPKGGDLRTVPGRFSVDTRSKGFSPSLLVVPAGSTVSFPNRDTILHNVFSRSGANGFDLGFYGPGVAREHTFRRPGLVVVNCSVHQSMRANILVLSTPYFTRPDRNGRYRLDNLPAGTGSLVFWHPRAVPTSLQVSVPSGPVPAQRLVASKPGIDTHAAGRH</sequence>
<name>A0ABW2YG68_9GAMM</name>
<evidence type="ECO:0000313" key="3">
    <source>
        <dbReference type="Proteomes" id="UP001597110"/>
    </source>
</evidence>
<keyword evidence="1" id="KW-0732">Signal</keyword>
<dbReference type="EMBL" id="JBHTIF010000001">
    <property type="protein sequence ID" value="MFD0725888.1"/>
    <property type="molecule type" value="Genomic_DNA"/>
</dbReference>
<accession>A0ABW2YG68</accession>
<keyword evidence="3" id="KW-1185">Reference proteome</keyword>
<reference evidence="3" key="1">
    <citation type="journal article" date="2019" name="Int. J. Syst. Evol. Microbiol.">
        <title>The Global Catalogue of Microorganisms (GCM) 10K type strain sequencing project: providing services to taxonomists for standard genome sequencing and annotation.</title>
        <authorList>
            <consortium name="The Broad Institute Genomics Platform"/>
            <consortium name="The Broad Institute Genome Sequencing Center for Infectious Disease"/>
            <person name="Wu L."/>
            <person name="Ma J."/>
        </authorList>
    </citation>
    <scope>NUCLEOTIDE SEQUENCE [LARGE SCALE GENOMIC DNA]</scope>
    <source>
        <strain evidence="3">CCUG 55585</strain>
    </source>
</reference>
<organism evidence="2 3">
    <name type="scientific">Lysobacter brunescens</name>
    <dbReference type="NCBI Taxonomy" id="262323"/>
    <lineage>
        <taxon>Bacteria</taxon>
        <taxon>Pseudomonadati</taxon>
        <taxon>Pseudomonadota</taxon>
        <taxon>Gammaproteobacteria</taxon>
        <taxon>Lysobacterales</taxon>
        <taxon>Lysobacteraceae</taxon>
        <taxon>Lysobacter</taxon>
    </lineage>
</organism>
<dbReference type="Gene3D" id="2.60.40.420">
    <property type="entry name" value="Cupredoxins - blue copper proteins"/>
    <property type="match status" value="1"/>
</dbReference>
<gene>
    <name evidence="2" type="ORF">ACFQ0E_09785</name>
</gene>
<dbReference type="InterPro" id="IPR008972">
    <property type="entry name" value="Cupredoxin"/>
</dbReference>
<evidence type="ECO:0008006" key="4">
    <source>
        <dbReference type="Google" id="ProtNLM"/>
    </source>
</evidence>
<dbReference type="SUPFAM" id="SSF49464">
    <property type="entry name" value="Carboxypeptidase regulatory domain-like"/>
    <property type="match status" value="1"/>
</dbReference>
<evidence type="ECO:0000256" key="1">
    <source>
        <dbReference type="SAM" id="SignalP"/>
    </source>
</evidence>
<proteinExistence type="predicted"/>
<protein>
    <recommendedName>
        <fullName evidence="4">Methylamine utilization protein</fullName>
    </recommendedName>
</protein>